<gene>
    <name evidence="1" type="ORF">G9U52_08875</name>
</gene>
<organism evidence="1 2">
    <name type="scientific">Paenibacillus agricola</name>
    <dbReference type="NCBI Taxonomy" id="2716264"/>
    <lineage>
        <taxon>Bacteria</taxon>
        <taxon>Bacillati</taxon>
        <taxon>Bacillota</taxon>
        <taxon>Bacilli</taxon>
        <taxon>Bacillales</taxon>
        <taxon>Paenibacillaceae</taxon>
        <taxon>Paenibacillus</taxon>
    </lineage>
</organism>
<dbReference type="RefSeq" id="WP_166148541.1">
    <property type="nucleotide sequence ID" value="NZ_JAAOIW010000003.1"/>
</dbReference>
<comment type="caution">
    <text evidence="1">The sequence shown here is derived from an EMBL/GenBank/DDBJ whole genome shotgun (WGS) entry which is preliminary data.</text>
</comment>
<reference evidence="1" key="1">
    <citation type="submission" date="2020-03" db="EMBL/GenBank/DDBJ databases">
        <title>Draft sequencing of Paenibacilllus sp. S3N08.</title>
        <authorList>
            <person name="Kim D.-U."/>
        </authorList>
    </citation>
    <scope>NUCLEOTIDE SEQUENCE</scope>
    <source>
        <strain evidence="1">S3N08</strain>
    </source>
</reference>
<evidence type="ECO:0000313" key="1">
    <source>
        <dbReference type="EMBL" id="NHN29947.1"/>
    </source>
</evidence>
<dbReference type="EMBL" id="JAAOIW010000003">
    <property type="protein sequence ID" value="NHN29947.1"/>
    <property type="molecule type" value="Genomic_DNA"/>
</dbReference>
<protein>
    <submittedName>
        <fullName evidence="1">Uncharacterized protein</fullName>
    </submittedName>
</protein>
<accession>A0ABX0J0Y3</accession>
<sequence>MEKDNGFAFRGMGSQLAFCFPDKDLLFACIADTQGAGPTVTGIDHAFREEIFSKIKDYSLPYEAETNTILNKKIENLKILPQQGKPTSSLAQIINGKWYHLNENPMGISKMRFIINGDEGRWVYENASGEHHLIFGIGKFQGAFPQKNYFGERIGTIRVH</sequence>
<proteinExistence type="predicted"/>
<dbReference type="Proteomes" id="UP001165962">
    <property type="component" value="Unassembled WGS sequence"/>
</dbReference>
<evidence type="ECO:0000313" key="2">
    <source>
        <dbReference type="Proteomes" id="UP001165962"/>
    </source>
</evidence>
<name>A0ABX0J0Y3_9BACL</name>
<keyword evidence="2" id="KW-1185">Reference proteome</keyword>